<accession>A0A174YMM8</accession>
<evidence type="ECO:0000313" key="3">
    <source>
        <dbReference type="Proteomes" id="UP000095621"/>
    </source>
</evidence>
<gene>
    <name evidence="2" type="primary">fadD</name>
    <name evidence="2" type="ORF">ERS852490_00247</name>
</gene>
<dbReference type="EMBL" id="CZBU01000001">
    <property type="protein sequence ID" value="CUQ74962.1"/>
    <property type="molecule type" value="Genomic_DNA"/>
</dbReference>
<dbReference type="Gene3D" id="3.40.50.12780">
    <property type="entry name" value="N-terminal domain of ligase-like"/>
    <property type="match status" value="1"/>
</dbReference>
<name>A0A174YMM8_9FIRM</name>
<proteinExistence type="predicted"/>
<evidence type="ECO:0000259" key="1">
    <source>
        <dbReference type="Pfam" id="PF00501"/>
    </source>
</evidence>
<dbReference type="InterPro" id="IPR000873">
    <property type="entry name" value="AMP-dep_synth/lig_dom"/>
</dbReference>
<keyword evidence="2" id="KW-0436">Ligase</keyword>
<dbReference type="SUPFAM" id="SSF56801">
    <property type="entry name" value="Acetyl-CoA synthetase-like"/>
    <property type="match status" value="1"/>
</dbReference>
<dbReference type="PANTHER" id="PTHR24096">
    <property type="entry name" value="LONG-CHAIN-FATTY-ACID--COA LIGASE"/>
    <property type="match status" value="1"/>
</dbReference>
<dbReference type="GO" id="GO:0004467">
    <property type="term" value="F:long-chain fatty acid-CoA ligase activity"/>
    <property type="evidence" value="ECO:0007669"/>
    <property type="project" value="UniProtKB-EC"/>
</dbReference>
<dbReference type="InterPro" id="IPR045851">
    <property type="entry name" value="AMP-bd_C_sf"/>
</dbReference>
<dbReference type="RefSeq" id="WP_055214132.1">
    <property type="nucleotide sequence ID" value="NZ_CZBU01000001.1"/>
</dbReference>
<dbReference type="AlphaFoldDB" id="A0A174YMM8"/>
<dbReference type="Proteomes" id="UP000095621">
    <property type="component" value="Unassembled WGS sequence"/>
</dbReference>
<dbReference type="PROSITE" id="PS00455">
    <property type="entry name" value="AMP_BINDING"/>
    <property type="match status" value="1"/>
</dbReference>
<feature type="domain" description="AMP-dependent synthetase/ligase" evidence="1">
    <location>
        <begin position="32"/>
        <end position="353"/>
    </location>
</feature>
<organism evidence="2 3">
    <name type="scientific">Lachnospira eligens</name>
    <dbReference type="NCBI Taxonomy" id="39485"/>
    <lineage>
        <taxon>Bacteria</taxon>
        <taxon>Bacillati</taxon>
        <taxon>Bacillota</taxon>
        <taxon>Clostridia</taxon>
        <taxon>Lachnospirales</taxon>
        <taxon>Lachnospiraceae</taxon>
        <taxon>Lachnospira</taxon>
    </lineage>
</organism>
<dbReference type="Gene3D" id="3.30.300.30">
    <property type="match status" value="1"/>
</dbReference>
<dbReference type="InterPro" id="IPR020845">
    <property type="entry name" value="AMP-binding_CS"/>
</dbReference>
<sequence length="494" mass="54846">MNNYFYNMVDPDEMATLEYIPTIPKFLEFIKKQYSDYPAISDKVTTYTYEELVSRVAKRVTFINSLGLEKGSNIAVLAKNDLDAMELFLAIPAAGHVLIMLPNALNDKALAGISMKFDLAGMFVGKEFTEVTANLPCKTWSSTSIGETESTFADVEKDTTAAIFFTGGTTGAPKGAVHSHGSIMRGSFNGVFGPGSILHKRYIAMLPLSHIFGAIMGYMAKLYTGSLTYTCTDMRAGIGDIPVVRPTTLVLVPGLVEIILNIAKLKGRAFLGDLELIMCGAAPVPPRQMEECRELGITLCAGYGLTECANLTSGNCDTDKKPESMGHIYPEQQVKVVDGELWIKGDNVMKEYYKDPEHTAEVLEDGWFKTGDLVEFDDNDWIYITGRIKNLIILPNGENVSPEEIEELFYKQPLVKDCLVQEMEMNGNTVIGVEIIPYMPELDGASEEEIQNRLQETVNEVNKELPPFKRVLKMKVRTEDFKRSGAMKILRNQV</sequence>
<dbReference type="Pfam" id="PF00501">
    <property type="entry name" value="AMP-binding"/>
    <property type="match status" value="1"/>
</dbReference>
<dbReference type="EC" id="6.2.1.3" evidence="2"/>
<evidence type="ECO:0000313" key="2">
    <source>
        <dbReference type="EMBL" id="CUQ74962.1"/>
    </source>
</evidence>
<dbReference type="Pfam" id="PF23562">
    <property type="entry name" value="AMP-binding_C_3"/>
    <property type="match status" value="1"/>
</dbReference>
<reference evidence="2 3" key="1">
    <citation type="submission" date="2015-09" db="EMBL/GenBank/DDBJ databases">
        <authorList>
            <consortium name="Pathogen Informatics"/>
        </authorList>
    </citation>
    <scope>NUCLEOTIDE SEQUENCE [LARGE SCALE GENOMIC DNA]</scope>
    <source>
        <strain evidence="2 3">2789STDY5834875</strain>
    </source>
</reference>
<protein>
    <submittedName>
        <fullName evidence="2">Long-chain-fatty-acid--CoA ligase</fullName>
        <ecNumber evidence="2">6.2.1.3</ecNumber>
    </submittedName>
</protein>
<dbReference type="InterPro" id="IPR042099">
    <property type="entry name" value="ANL_N_sf"/>
</dbReference>